<comment type="similarity">
    <text evidence="1 7">Belongs to the aldehyde dehydrogenase family.</text>
</comment>
<dbReference type="NCBIfam" id="TIGR01804">
    <property type="entry name" value="BADH"/>
    <property type="match status" value="1"/>
</dbReference>
<evidence type="ECO:0000256" key="5">
    <source>
        <dbReference type="NCBIfam" id="TIGR01804"/>
    </source>
</evidence>
<dbReference type="GO" id="GO:0046872">
    <property type="term" value="F:metal ion binding"/>
    <property type="evidence" value="ECO:0007669"/>
    <property type="project" value="InterPro"/>
</dbReference>
<dbReference type="EC" id="1.2.1.8" evidence="5"/>
<evidence type="ECO:0000256" key="2">
    <source>
        <dbReference type="ARBA" id="ARBA00023002"/>
    </source>
</evidence>
<evidence type="ECO:0000259" key="8">
    <source>
        <dbReference type="Pfam" id="PF00171"/>
    </source>
</evidence>
<protein>
    <recommendedName>
        <fullName evidence="5">Betaine-aldehyde dehydrogenase</fullName>
        <ecNumber evidence="5">1.2.1.8</ecNumber>
    </recommendedName>
</protein>
<evidence type="ECO:0000256" key="7">
    <source>
        <dbReference type="RuleBase" id="RU003345"/>
    </source>
</evidence>
<evidence type="ECO:0000256" key="1">
    <source>
        <dbReference type="ARBA" id="ARBA00009986"/>
    </source>
</evidence>
<accession>A0A3P5WYP8</accession>
<dbReference type="GO" id="GO:0019285">
    <property type="term" value="P:glycine betaine biosynthetic process from choline"/>
    <property type="evidence" value="ECO:0007669"/>
    <property type="project" value="InterPro"/>
</dbReference>
<reference evidence="9 10" key="1">
    <citation type="submission" date="2018-11" db="EMBL/GenBank/DDBJ databases">
        <authorList>
            <person name="Criscuolo A."/>
        </authorList>
    </citation>
    <scope>NUCLEOTIDE SEQUENCE [LARGE SCALE GENOMIC DNA]</scope>
    <source>
        <strain evidence="9">ATB-66</strain>
    </source>
</reference>
<feature type="domain" description="Aldehyde dehydrogenase" evidence="8">
    <location>
        <begin position="13"/>
        <end position="478"/>
    </location>
</feature>
<proteinExistence type="inferred from homology"/>
<comment type="pathway">
    <text evidence="4">Amine and polyamine biosynthesis; betaine biosynthesis via choline pathway; betaine from betaine aldehyde: step 1/1.</text>
</comment>
<name>A0A3P5WYP8_9BACL</name>
<evidence type="ECO:0000313" key="9">
    <source>
        <dbReference type="EMBL" id="VDC24170.1"/>
    </source>
</evidence>
<dbReference type="AlphaFoldDB" id="A0A3P5WYP8"/>
<dbReference type="SUPFAM" id="SSF53720">
    <property type="entry name" value="ALDH-like"/>
    <property type="match status" value="1"/>
</dbReference>
<dbReference type="FunFam" id="3.40.605.10:FF:000026">
    <property type="entry name" value="Aldehyde dehydrogenase, putative"/>
    <property type="match status" value="1"/>
</dbReference>
<organism evidence="9 10">
    <name type="scientific">Filibacter tadaridae</name>
    <dbReference type="NCBI Taxonomy" id="2483811"/>
    <lineage>
        <taxon>Bacteria</taxon>
        <taxon>Bacillati</taxon>
        <taxon>Bacillota</taxon>
        <taxon>Bacilli</taxon>
        <taxon>Bacillales</taxon>
        <taxon>Caryophanaceae</taxon>
        <taxon>Filibacter</taxon>
    </lineage>
</organism>
<dbReference type="PROSITE" id="PS00070">
    <property type="entry name" value="ALDEHYDE_DEHYDR_CYS"/>
    <property type="match status" value="1"/>
</dbReference>
<dbReference type="InterPro" id="IPR011264">
    <property type="entry name" value="BADH"/>
</dbReference>
<dbReference type="GO" id="GO:0008802">
    <property type="term" value="F:betaine-aldehyde dehydrogenase (NAD+) activity"/>
    <property type="evidence" value="ECO:0007669"/>
    <property type="project" value="UniProtKB-UniRule"/>
</dbReference>
<dbReference type="Gene3D" id="3.40.309.10">
    <property type="entry name" value="Aldehyde Dehydrogenase, Chain A, domain 2"/>
    <property type="match status" value="1"/>
</dbReference>
<dbReference type="InterPro" id="IPR016160">
    <property type="entry name" value="Ald_DH_CS_CYS"/>
</dbReference>
<dbReference type="Proteomes" id="UP000270468">
    <property type="component" value="Unassembled WGS sequence"/>
</dbReference>
<keyword evidence="10" id="KW-1185">Reference proteome</keyword>
<dbReference type="PANTHER" id="PTHR43860:SF2">
    <property type="entry name" value="BETAINE ALDEHYDE DEHYDROGENASE-RELATED"/>
    <property type="match status" value="1"/>
</dbReference>
<evidence type="ECO:0000256" key="6">
    <source>
        <dbReference type="PROSITE-ProRule" id="PRU10007"/>
    </source>
</evidence>
<dbReference type="CDD" id="cd07119">
    <property type="entry name" value="ALDH_BADH-GbsA"/>
    <property type="match status" value="1"/>
</dbReference>
<evidence type="ECO:0000256" key="3">
    <source>
        <dbReference type="ARBA" id="ARBA00023027"/>
    </source>
</evidence>
<keyword evidence="3" id="KW-0520">NAD</keyword>
<dbReference type="EMBL" id="UXAV01000030">
    <property type="protein sequence ID" value="VDC24170.1"/>
    <property type="molecule type" value="Genomic_DNA"/>
</dbReference>
<dbReference type="FunFam" id="3.40.309.10:FF:000012">
    <property type="entry name" value="Betaine aldehyde dehydrogenase"/>
    <property type="match status" value="1"/>
</dbReference>
<dbReference type="Gene3D" id="3.40.605.10">
    <property type="entry name" value="Aldehyde Dehydrogenase, Chain A, domain 1"/>
    <property type="match status" value="1"/>
</dbReference>
<dbReference type="InterPro" id="IPR016163">
    <property type="entry name" value="Ald_DH_C"/>
</dbReference>
<evidence type="ECO:0000313" key="10">
    <source>
        <dbReference type="Proteomes" id="UP000270468"/>
    </source>
</evidence>
<dbReference type="Pfam" id="PF00171">
    <property type="entry name" value="Aldedh"/>
    <property type="match status" value="1"/>
</dbReference>
<dbReference type="InterPro" id="IPR029510">
    <property type="entry name" value="Ald_DH_CS_GLU"/>
</dbReference>
<dbReference type="PANTHER" id="PTHR43860">
    <property type="entry name" value="BETAINE ALDEHYDE DEHYDROGENASE"/>
    <property type="match status" value="1"/>
</dbReference>
<dbReference type="InterPro" id="IPR016162">
    <property type="entry name" value="Ald_DH_N"/>
</dbReference>
<dbReference type="InterPro" id="IPR015590">
    <property type="entry name" value="Aldehyde_DH_dom"/>
</dbReference>
<sequence length="491" mass="53834">MMSIQKMYIDGKWIEAESRATREIINPYNQKVIATASEGNENDTHTAIQVARKTFDQGNWAATPANERGKLLYKIAALIERDQKELARLETLDTGKTLIESEGDMVDIAEVFRYFAGLADKDGGEIIESPILNSMSRVVREPVGVAALILPWNYPLLQASWKIAPALAAGNTIIVKPSEITPLTTVKVTELIEEAGVPKGVVNLVLGPGHSVGQAMADSPLVDLISFTGGIETGKGIMSSASGNLKKIALELGGKNPNIVFADSDLDTAVDQALNAVYFHAGQVCSAGARLLIEDKIHDWFVEKLVERVKRIKLGDGFDELTQSGPMISSEQRDKVEKYVEIGKEEGAKLIIGGGRPEDASLADGFFYLPTIFTECTADMRIVQEEIFGPVLTIERFSSEEEVISLANDTIYGLAGAVWSKDILKAERVASQLRMGTVWINDFHPYFAQAPWGGYKQSGIGRELGKTGLEEFTELKHIYQNTKPEPVNWFK</sequence>
<gene>
    <name evidence="9" type="primary">gbsA_1</name>
    <name evidence="9" type="ORF">FILTAD_01011</name>
</gene>
<feature type="active site" evidence="6">
    <location>
        <position position="251"/>
    </location>
</feature>
<dbReference type="FunFam" id="3.40.605.10:FF:000007">
    <property type="entry name" value="NAD/NADP-dependent betaine aldehyde dehydrogenase"/>
    <property type="match status" value="1"/>
</dbReference>
<dbReference type="InterPro" id="IPR016161">
    <property type="entry name" value="Ald_DH/histidinol_DH"/>
</dbReference>
<evidence type="ECO:0000256" key="4">
    <source>
        <dbReference type="ARBA" id="ARBA00037921"/>
    </source>
</evidence>
<keyword evidence="2 7" id="KW-0560">Oxidoreductase</keyword>
<dbReference type="PROSITE" id="PS00687">
    <property type="entry name" value="ALDEHYDE_DEHYDR_GLU"/>
    <property type="match status" value="1"/>
</dbReference>